<dbReference type="SUPFAM" id="SSF57701">
    <property type="entry name" value="Zn2/Cys6 DNA-binding domain"/>
    <property type="match status" value="1"/>
</dbReference>
<proteinExistence type="predicted"/>
<dbReference type="GO" id="GO:0005634">
    <property type="term" value="C:nucleus"/>
    <property type="evidence" value="ECO:0007669"/>
    <property type="project" value="UniProtKB-SubCell"/>
</dbReference>
<dbReference type="Proteomes" id="UP000288168">
    <property type="component" value="Unassembled WGS sequence"/>
</dbReference>
<dbReference type="InterPro" id="IPR021858">
    <property type="entry name" value="Fun_TF"/>
</dbReference>
<protein>
    <recommendedName>
        <fullName evidence="3">Zn(2)-C6 fungal-type domain-containing protein</fullName>
    </recommendedName>
</protein>
<dbReference type="CDD" id="cd00067">
    <property type="entry name" value="GAL4"/>
    <property type="match status" value="1"/>
</dbReference>
<evidence type="ECO:0000313" key="4">
    <source>
        <dbReference type="EMBL" id="RSL54319.1"/>
    </source>
</evidence>
<dbReference type="GO" id="GO:0008270">
    <property type="term" value="F:zinc ion binding"/>
    <property type="evidence" value="ECO:0007669"/>
    <property type="project" value="InterPro"/>
</dbReference>
<dbReference type="InterPro" id="IPR001138">
    <property type="entry name" value="Zn2Cys6_DnaBD"/>
</dbReference>
<dbReference type="PROSITE" id="PS00463">
    <property type="entry name" value="ZN2_CY6_FUNGAL_1"/>
    <property type="match status" value="1"/>
</dbReference>
<keyword evidence="5" id="KW-1185">Reference proteome</keyword>
<dbReference type="STRING" id="1325734.A0A428PMN6"/>
<dbReference type="InterPro" id="IPR036864">
    <property type="entry name" value="Zn2-C6_fun-type_DNA-bd_sf"/>
</dbReference>
<organism evidence="4 5">
    <name type="scientific">Fusarium duplospermum</name>
    <dbReference type="NCBI Taxonomy" id="1325734"/>
    <lineage>
        <taxon>Eukaryota</taxon>
        <taxon>Fungi</taxon>
        <taxon>Dikarya</taxon>
        <taxon>Ascomycota</taxon>
        <taxon>Pezizomycotina</taxon>
        <taxon>Sordariomycetes</taxon>
        <taxon>Hypocreomycetidae</taxon>
        <taxon>Hypocreales</taxon>
        <taxon>Nectriaceae</taxon>
        <taxon>Fusarium</taxon>
        <taxon>Fusarium solani species complex</taxon>
    </lineage>
</organism>
<dbReference type="EMBL" id="NKCI01000112">
    <property type="protein sequence ID" value="RSL54319.1"/>
    <property type="molecule type" value="Genomic_DNA"/>
</dbReference>
<dbReference type="Pfam" id="PF11951">
    <property type="entry name" value="Fungal_trans_2"/>
    <property type="match status" value="1"/>
</dbReference>
<sequence length="417" mass="46409">MLLYARTAPPKARNTRSRTGCRFCKEMRKKCDECRPRCFRCKEHGKDCVYDPIRPRRRYKTRAASSGVSPPLLGDGFARDVWGIKLTPGLFLDIHQMVSSTTMDSPILDTPDPPIFSEWNKEPISFVTQTCLEPSLDFPAFCNFSNMAEERLLLAHFDCIMYELLMPSPGDTNPFQELILPLFLENMALLNGVDTPLGTAAPLWPTLYRLGELLDLKKELQAAEERKENTKVAVLCEELRISAQAIQSSLETWIPHSGADLSIQNGAYQDQSAIYSALSYLHSSLVYLFRTINNYPRSNHQVQSHVRASLKYCNEAVSAAGPLGAPLWPLFVAACETLNVVDRALANEAFQALSRRQGMSNVDRAWALTRQIWSCLDTGSAEMANSGVFVSHLGPVGDAQGISEVVMASNDVAFALH</sequence>
<gene>
    <name evidence="4" type="ORF">CEP54_009910</name>
</gene>
<dbReference type="Gene3D" id="4.10.240.10">
    <property type="entry name" value="Zn(2)-C6 fungal-type DNA-binding domain"/>
    <property type="match status" value="1"/>
</dbReference>
<dbReference type="Pfam" id="PF00172">
    <property type="entry name" value="Zn_clus"/>
    <property type="match status" value="1"/>
</dbReference>
<comment type="caution">
    <text evidence="4">The sequence shown here is derived from an EMBL/GenBank/DDBJ whole genome shotgun (WGS) entry which is preliminary data.</text>
</comment>
<accession>A0A428PMN6</accession>
<dbReference type="PANTHER" id="PTHR37534">
    <property type="entry name" value="TRANSCRIPTIONAL ACTIVATOR PROTEIN UGA3"/>
    <property type="match status" value="1"/>
</dbReference>
<keyword evidence="2" id="KW-0539">Nucleus</keyword>
<dbReference type="SMART" id="SM00066">
    <property type="entry name" value="GAL4"/>
    <property type="match status" value="1"/>
</dbReference>
<name>A0A428PMN6_9HYPO</name>
<dbReference type="GO" id="GO:0000981">
    <property type="term" value="F:DNA-binding transcription factor activity, RNA polymerase II-specific"/>
    <property type="evidence" value="ECO:0007669"/>
    <property type="project" value="InterPro"/>
</dbReference>
<dbReference type="OrthoDB" id="3509362at2759"/>
<evidence type="ECO:0000256" key="1">
    <source>
        <dbReference type="ARBA" id="ARBA00004123"/>
    </source>
</evidence>
<feature type="domain" description="Zn(2)-C6 fungal-type" evidence="3">
    <location>
        <begin position="20"/>
        <end position="50"/>
    </location>
</feature>
<evidence type="ECO:0000256" key="2">
    <source>
        <dbReference type="ARBA" id="ARBA00023242"/>
    </source>
</evidence>
<evidence type="ECO:0000259" key="3">
    <source>
        <dbReference type="PROSITE" id="PS50048"/>
    </source>
</evidence>
<dbReference type="PANTHER" id="PTHR37534:SF46">
    <property type="entry name" value="ZN(II)2CYS6 TRANSCRIPTION FACTOR (EUROFUNG)"/>
    <property type="match status" value="1"/>
</dbReference>
<reference evidence="4 5" key="1">
    <citation type="submission" date="2017-06" db="EMBL/GenBank/DDBJ databases">
        <title>Comparative genomic analysis of Ambrosia Fusariam Clade fungi.</title>
        <authorList>
            <person name="Stajich J.E."/>
            <person name="Carrillo J."/>
            <person name="Kijimoto T."/>
            <person name="Eskalen A."/>
            <person name="O'Donnell K."/>
            <person name="Kasson M."/>
        </authorList>
    </citation>
    <scope>NUCLEOTIDE SEQUENCE [LARGE SCALE GENOMIC DNA]</scope>
    <source>
        <strain evidence="4 5">NRRL62584</strain>
    </source>
</reference>
<dbReference type="PROSITE" id="PS50048">
    <property type="entry name" value="ZN2_CY6_FUNGAL_2"/>
    <property type="match status" value="1"/>
</dbReference>
<evidence type="ECO:0000313" key="5">
    <source>
        <dbReference type="Proteomes" id="UP000288168"/>
    </source>
</evidence>
<dbReference type="AlphaFoldDB" id="A0A428PMN6"/>
<comment type="subcellular location">
    <subcellularLocation>
        <location evidence="1">Nucleus</location>
    </subcellularLocation>
</comment>